<dbReference type="CDD" id="cd01767">
    <property type="entry name" value="UBX"/>
    <property type="match status" value="1"/>
</dbReference>
<dbReference type="OrthoDB" id="270602at2759"/>
<feature type="region of interest" description="Disordered" evidence="1">
    <location>
        <begin position="46"/>
        <end position="67"/>
    </location>
</feature>
<dbReference type="GO" id="GO:0005634">
    <property type="term" value="C:nucleus"/>
    <property type="evidence" value="ECO:0007669"/>
    <property type="project" value="TreeGrafter"/>
</dbReference>
<dbReference type="PANTHER" id="PTHR23322:SF6">
    <property type="entry name" value="UBX DOMAIN-CONTAINING PROTEIN 7"/>
    <property type="match status" value="1"/>
</dbReference>
<feature type="region of interest" description="Disordered" evidence="1">
    <location>
        <begin position="160"/>
        <end position="189"/>
    </location>
</feature>
<dbReference type="Pfam" id="PF13899">
    <property type="entry name" value="Thioredoxin_7"/>
    <property type="match status" value="1"/>
</dbReference>
<dbReference type="CDD" id="cd14348">
    <property type="entry name" value="UBA_p47"/>
    <property type="match status" value="1"/>
</dbReference>
<dbReference type="GO" id="GO:0043161">
    <property type="term" value="P:proteasome-mediated ubiquitin-dependent protein catabolic process"/>
    <property type="evidence" value="ECO:0007669"/>
    <property type="project" value="TreeGrafter"/>
</dbReference>
<evidence type="ECO:0000256" key="1">
    <source>
        <dbReference type="SAM" id="MobiDB-lite"/>
    </source>
</evidence>
<dbReference type="SUPFAM" id="SSF54236">
    <property type="entry name" value="Ubiquitin-like"/>
    <property type="match status" value="1"/>
</dbReference>
<dbReference type="InterPro" id="IPR009060">
    <property type="entry name" value="UBA-like_sf"/>
</dbReference>
<dbReference type="AlphaFoldDB" id="A0A6G1H498"/>
<feature type="compositionally biased region" description="Low complexity" evidence="1">
    <location>
        <begin position="46"/>
        <end position="60"/>
    </location>
</feature>
<evidence type="ECO:0000313" key="4">
    <source>
        <dbReference type="Proteomes" id="UP000800041"/>
    </source>
</evidence>
<dbReference type="InterPro" id="IPR029071">
    <property type="entry name" value="Ubiquitin-like_domsf"/>
</dbReference>
<name>A0A6G1H498_9PEZI</name>
<evidence type="ECO:0000313" key="3">
    <source>
        <dbReference type="EMBL" id="KAF1987829.1"/>
    </source>
</evidence>
<dbReference type="Gene3D" id="3.40.30.10">
    <property type="entry name" value="Glutaredoxin"/>
    <property type="match status" value="1"/>
</dbReference>
<reference evidence="3" key="1">
    <citation type="journal article" date="2020" name="Stud. Mycol.">
        <title>101 Dothideomycetes genomes: a test case for predicting lifestyles and emergence of pathogens.</title>
        <authorList>
            <person name="Haridas S."/>
            <person name="Albert R."/>
            <person name="Binder M."/>
            <person name="Bloem J."/>
            <person name="Labutti K."/>
            <person name="Salamov A."/>
            <person name="Andreopoulos B."/>
            <person name="Baker S."/>
            <person name="Barry K."/>
            <person name="Bills G."/>
            <person name="Bluhm B."/>
            <person name="Cannon C."/>
            <person name="Castanera R."/>
            <person name="Culley D."/>
            <person name="Daum C."/>
            <person name="Ezra D."/>
            <person name="Gonzalez J."/>
            <person name="Henrissat B."/>
            <person name="Kuo A."/>
            <person name="Liang C."/>
            <person name="Lipzen A."/>
            <person name="Lutzoni F."/>
            <person name="Magnuson J."/>
            <person name="Mondo S."/>
            <person name="Nolan M."/>
            <person name="Ohm R."/>
            <person name="Pangilinan J."/>
            <person name="Park H.-J."/>
            <person name="Ramirez L."/>
            <person name="Alfaro M."/>
            <person name="Sun H."/>
            <person name="Tritt A."/>
            <person name="Yoshinaga Y."/>
            <person name="Zwiers L.-H."/>
            <person name="Turgeon B."/>
            <person name="Goodwin S."/>
            <person name="Spatafora J."/>
            <person name="Crous P."/>
            <person name="Grigoriev I."/>
        </authorList>
    </citation>
    <scope>NUCLEOTIDE SEQUENCE</scope>
    <source>
        <strain evidence="3">CBS 113979</strain>
    </source>
</reference>
<proteinExistence type="predicted"/>
<accession>A0A6G1H498</accession>
<dbReference type="Pfam" id="PF14555">
    <property type="entry name" value="UBA_4"/>
    <property type="match status" value="1"/>
</dbReference>
<dbReference type="InterPro" id="IPR036249">
    <property type="entry name" value="Thioredoxin-like_sf"/>
</dbReference>
<feature type="region of interest" description="Disordered" evidence="1">
    <location>
        <begin position="382"/>
        <end position="453"/>
    </location>
</feature>
<dbReference type="SUPFAM" id="SSF52833">
    <property type="entry name" value="Thioredoxin-like"/>
    <property type="match status" value="1"/>
</dbReference>
<dbReference type="Gene3D" id="3.10.20.90">
    <property type="entry name" value="Phosphatidylinositol 3-kinase Catalytic Subunit, Chain A, domain 1"/>
    <property type="match status" value="1"/>
</dbReference>
<dbReference type="GO" id="GO:0043130">
    <property type="term" value="F:ubiquitin binding"/>
    <property type="evidence" value="ECO:0007669"/>
    <property type="project" value="TreeGrafter"/>
</dbReference>
<protein>
    <recommendedName>
        <fullName evidence="2">UBX domain-containing protein</fullName>
    </recommendedName>
</protein>
<dbReference type="CDD" id="cd02958">
    <property type="entry name" value="UAS"/>
    <property type="match status" value="1"/>
</dbReference>
<feature type="domain" description="UBX" evidence="2">
    <location>
        <begin position="458"/>
        <end position="522"/>
    </location>
</feature>
<dbReference type="EMBL" id="ML977151">
    <property type="protein sequence ID" value="KAF1987829.1"/>
    <property type="molecule type" value="Genomic_DNA"/>
</dbReference>
<sequence length="528" mass="57954">MSDEAVAEFAAMTNATPEQARVYLNLSDNNFANAVTLFFESPDLAASTTQPTPSAPATSSNRAPHGAADDIIDVDSAEDDDFMDTSGGGGADVESDEALARRLQQEDYGGGSGGGGDDGVRAPIARTSETLVGGGPVWASDDLHDEVMAQMQARQQRHGYGGPAGIFNQRQRDTSSRVWDAENGDPAERQNALANVTGGASSSSNKSSMLAELFRPPFELMWHQGWDQARDEGKENSKWLLVNIQDPSIFDCQALNRDIWKNASVRETVKENFIFLQFAKDDPRGQTYMQYYFHDMKDIDDAYPHIAIVDPRTGEQVKVWSGRPVPSADEFVHQLHEFLDRYSLDVDAKNPVAKRKAEQRKERDLGRLTEEEMLELAMRNSLGGENADSSKQAADDPDALTHSVGNLKGKEKEGGSGGGASAIETDVPETPFSRISDTSPHEEPPTGPETTRIQFRHSGGRVVRRFGLQEHVRRLYEWLKAAPLEGKGGVEFELIFMGRNLMEALDQTIEEAGLKNGSVMVEFLAVEE</sequence>
<dbReference type="Gene3D" id="1.10.8.10">
    <property type="entry name" value="DNA helicase RuvA subunit, C-terminal domain"/>
    <property type="match status" value="1"/>
</dbReference>
<dbReference type="PANTHER" id="PTHR23322">
    <property type="entry name" value="FAS-ASSOCIATED PROTEIN"/>
    <property type="match status" value="1"/>
</dbReference>
<dbReference type="Proteomes" id="UP000800041">
    <property type="component" value="Unassembled WGS sequence"/>
</dbReference>
<dbReference type="SUPFAM" id="SSF46934">
    <property type="entry name" value="UBA-like"/>
    <property type="match status" value="1"/>
</dbReference>
<evidence type="ECO:0000259" key="2">
    <source>
        <dbReference type="PROSITE" id="PS50033"/>
    </source>
</evidence>
<gene>
    <name evidence="3" type="ORF">K402DRAFT_392624</name>
</gene>
<dbReference type="InterPro" id="IPR001012">
    <property type="entry name" value="UBX_dom"/>
</dbReference>
<dbReference type="InterPro" id="IPR050730">
    <property type="entry name" value="UBX_domain-protein"/>
</dbReference>
<dbReference type="InterPro" id="IPR006577">
    <property type="entry name" value="UAS"/>
</dbReference>
<organism evidence="3 4">
    <name type="scientific">Aulographum hederae CBS 113979</name>
    <dbReference type="NCBI Taxonomy" id="1176131"/>
    <lineage>
        <taxon>Eukaryota</taxon>
        <taxon>Fungi</taxon>
        <taxon>Dikarya</taxon>
        <taxon>Ascomycota</taxon>
        <taxon>Pezizomycotina</taxon>
        <taxon>Dothideomycetes</taxon>
        <taxon>Pleosporomycetidae</taxon>
        <taxon>Aulographales</taxon>
        <taxon>Aulographaceae</taxon>
    </lineage>
</organism>
<dbReference type="Pfam" id="PF00789">
    <property type="entry name" value="UBX"/>
    <property type="match status" value="1"/>
</dbReference>
<dbReference type="PROSITE" id="PS50033">
    <property type="entry name" value="UBX"/>
    <property type="match status" value="1"/>
</dbReference>
<dbReference type="SMART" id="SM00594">
    <property type="entry name" value="UAS"/>
    <property type="match status" value="1"/>
</dbReference>
<keyword evidence="4" id="KW-1185">Reference proteome</keyword>